<feature type="domain" description="Retrotransposon gag" evidence="2">
    <location>
        <begin position="170"/>
        <end position="265"/>
    </location>
</feature>
<feature type="compositionally biased region" description="Low complexity" evidence="1">
    <location>
        <begin position="97"/>
        <end position="108"/>
    </location>
</feature>
<comment type="caution">
    <text evidence="3">The sequence shown here is derived from an EMBL/GenBank/DDBJ whole genome shotgun (WGS) entry which is preliminary data.</text>
</comment>
<feature type="region of interest" description="Disordered" evidence="1">
    <location>
        <begin position="81"/>
        <end position="108"/>
    </location>
</feature>
<sequence length="400" mass="46245">MTRRTRKSPSSSSQFSAKSSATRSKHHHKIPREKSYYYSDDDDNVDTSLSHYPIEILNQMEMMNWNNRTMRIEDDYDNEVDASEYQSESMANDPKPSNNGSLGASASSNSITNSEIWTQSHVTEAISSYINIAPFPIFRGGPNECPVTHLSRFAKVCRANNVSSVDMMMRIFPITLEDEAGIWYDLNIEPYPSLSWEEIKSSFLQAYNKTQVSEQLRHELTMINQGSEECVRSYFLRLQWSLRRWPDHGIPETLIKEIFVDGLKEDFQDWIIPQKPDSLAEALRLAFAYEQVKNIKLLRKKDLKCDFCGGQHEERSCLVREKMKGLWQRAKDKQLIDSSSSLKKDESNEEVKETIDGDEEGEMMLNGKKKKSQCQCSKHRCWKKQLQRSSSLISRNSDLC</sequence>
<dbReference type="PANTHER" id="PTHR33223:SF6">
    <property type="entry name" value="CCHC-TYPE DOMAIN-CONTAINING PROTEIN"/>
    <property type="match status" value="1"/>
</dbReference>
<keyword evidence="4" id="KW-1185">Reference proteome</keyword>
<dbReference type="STRING" id="93759.A0A1R3GSI9"/>
<accession>A0A1R3GSI9</accession>
<gene>
    <name evidence="3" type="ORF">COLO4_33577</name>
</gene>
<dbReference type="OrthoDB" id="999762at2759"/>
<dbReference type="Proteomes" id="UP000187203">
    <property type="component" value="Unassembled WGS sequence"/>
</dbReference>
<protein>
    <submittedName>
        <fullName evidence="3">Retrotransposon gag protein</fullName>
    </submittedName>
</protein>
<proteinExistence type="predicted"/>
<organism evidence="3 4">
    <name type="scientific">Corchorus olitorius</name>
    <dbReference type="NCBI Taxonomy" id="93759"/>
    <lineage>
        <taxon>Eukaryota</taxon>
        <taxon>Viridiplantae</taxon>
        <taxon>Streptophyta</taxon>
        <taxon>Embryophyta</taxon>
        <taxon>Tracheophyta</taxon>
        <taxon>Spermatophyta</taxon>
        <taxon>Magnoliopsida</taxon>
        <taxon>eudicotyledons</taxon>
        <taxon>Gunneridae</taxon>
        <taxon>Pentapetalae</taxon>
        <taxon>rosids</taxon>
        <taxon>malvids</taxon>
        <taxon>Malvales</taxon>
        <taxon>Malvaceae</taxon>
        <taxon>Grewioideae</taxon>
        <taxon>Apeibeae</taxon>
        <taxon>Corchorus</taxon>
    </lineage>
</organism>
<dbReference type="InterPro" id="IPR005162">
    <property type="entry name" value="Retrotrans_gag_dom"/>
</dbReference>
<evidence type="ECO:0000313" key="3">
    <source>
        <dbReference type="EMBL" id="OMO61075.1"/>
    </source>
</evidence>
<feature type="region of interest" description="Disordered" evidence="1">
    <location>
        <begin position="1"/>
        <end position="42"/>
    </location>
</feature>
<evidence type="ECO:0000256" key="1">
    <source>
        <dbReference type="SAM" id="MobiDB-lite"/>
    </source>
</evidence>
<feature type="compositionally biased region" description="Basic and acidic residues" evidence="1">
    <location>
        <begin position="342"/>
        <end position="355"/>
    </location>
</feature>
<dbReference type="Pfam" id="PF03732">
    <property type="entry name" value="Retrotrans_gag"/>
    <property type="match status" value="1"/>
</dbReference>
<name>A0A1R3GSI9_9ROSI</name>
<reference evidence="4" key="1">
    <citation type="submission" date="2013-09" db="EMBL/GenBank/DDBJ databases">
        <title>Corchorus olitorius genome sequencing.</title>
        <authorList>
            <person name="Alam M."/>
            <person name="Haque M.S."/>
            <person name="Islam M.S."/>
            <person name="Emdad E.M."/>
            <person name="Islam M.M."/>
            <person name="Ahmed B."/>
            <person name="Halim A."/>
            <person name="Hossen Q.M.M."/>
            <person name="Hossain M.Z."/>
            <person name="Ahmed R."/>
            <person name="Khan M.M."/>
            <person name="Islam R."/>
            <person name="Rashid M.M."/>
            <person name="Khan S.A."/>
            <person name="Rahman M.S."/>
            <person name="Alam M."/>
            <person name="Yahiya A.S."/>
            <person name="Khan M.S."/>
            <person name="Azam M.S."/>
            <person name="Haque T."/>
            <person name="Lashkar M.Z.H."/>
            <person name="Akhand A.I."/>
            <person name="Morshed G."/>
            <person name="Roy S."/>
            <person name="Uddin K.S."/>
            <person name="Rabeya T."/>
            <person name="Hossain A.S."/>
            <person name="Chowdhury A."/>
            <person name="Snigdha A.R."/>
            <person name="Mortoza M.S."/>
            <person name="Matin S.A."/>
            <person name="Hoque S.M.E."/>
            <person name="Islam M.K."/>
            <person name="Roy D.K."/>
            <person name="Haider R."/>
            <person name="Moosa M.M."/>
            <person name="Elias S.M."/>
            <person name="Hasan A.M."/>
            <person name="Jahan S."/>
            <person name="Shafiuddin M."/>
            <person name="Mahmood N."/>
            <person name="Shommy N.S."/>
        </authorList>
    </citation>
    <scope>NUCLEOTIDE SEQUENCE [LARGE SCALE GENOMIC DNA]</scope>
    <source>
        <strain evidence="4">cv. O-4</strain>
    </source>
</reference>
<evidence type="ECO:0000259" key="2">
    <source>
        <dbReference type="Pfam" id="PF03732"/>
    </source>
</evidence>
<feature type="region of interest" description="Disordered" evidence="1">
    <location>
        <begin position="338"/>
        <end position="373"/>
    </location>
</feature>
<dbReference type="EMBL" id="AWUE01021772">
    <property type="protein sequence ID" value="OMO61075.1"/>
    <property type="molecule type" value="Genomic_DNA"/>
</dbReference>
<evidence type="ECO:0000313" key="4">
    <source>
        <dbReference type="Proteomes" id="UP000187203"/>
    </source>
</evidence>
<feature type="compositionally biased region" description="Low complexity" evidence="1">
    <location>
        <begin position="8"/>
        <end position="22"/>
    </location>
</feature>
<dbReference type="AlphaFoldDB" id="A0A1R3GSI9"/>
<dbReference type="PANTHER" id="PTHR33223">
    <property type="entry name" value="CCHC-TYPE DOMAIN-CONTAINING PROTEIN"/>
    <property type="match status" value="1"/>
</dbReference>